<dbReference type="Proteomes" id="UP001596496">
    <property type="component" value="Unassembled WGS sequence"/>
</dbReference>
<proteinExistence type="predicted"/>
<organism evidence="1 2">
    <name type="scientific">Sphaerisporangium rhizosphaerae</name>
    <dbReference type="NCBI Taxonomy" id="2269375"/>
    <lineage>
        <taxon>Bacteria</taxon>
        <taxon>Bacillati</taxon>
        <taxon>Actinomycetota</taxon>
        <taxon>Actinomycetes</taxon>
        <taxon>Streptosporangiales</taxon>
        <taxon>Streptosporangiaceae</taxon>
        <taxon>Sphaerisporangium</taxon>
    </lineage>
</organism>
<gene>
    <name evidence="1" type="ORF">ACFQSB_28730</name>
</gene>
<keyword evidence="2" id="KW-1185">Reference proteome</keyword>
<reference evidence="2" key="1">
    <citation type="journal article" date="2019" name="Int. J. Syst. Evol. Microbiol.">
        <title>The Global Catalogue of Microorganisms (GCM) 10K type strain sequencing project: providing services to taxonomists for standard genome sequencing and annotation.</title>
        <authorList>
            <consortium name="The Broad Institute Genomics Platform"/>
            <consortium name="The Broad Institute Genome Sequencing Center for Infectious Disease"/>
            <person name="Wu L."/>
            <person name="Ma J."/>
        </authorList>
    </citation>
    <scope>NUCLEOTIDE SEQUENCE [LARGE SCALE GENOMIC DNA]</scope>
    <source>
        <strain evidence="2">CECT 7649</strain>
    </source>
</reference>
<name>A0ABW2PCW0_9ACTN</name>
<evidence type="ECO:0000313" key="1">
    <source>
        <dbReference type="EMBL" id="MFC7386226.1"/>
    </source>
</evidence>
<dbReference type="RefSeq" id="WP_380830009.1">
    <property type="nucleotide sequence ID" value="NZ_JBHTCG010000025.1"/>
</dbReference>
<protein>
    <submittedName>
        <fullName evidence="1">Uncharacterized protein</fullName>
    </submittedName>
</protein>
<evidence type="ECO:0000313" key="2">
    <source>
        <dbReference type="Proteomes" id="UP001596496"/>
    </source>
</evidence>
<comment type="caution">
    <text evidence="1">The sequence shown here is derived from an EMBL/GenBank/DDBJ whole genome shotgun (WGS) entry which is preliminary data.</text>
</comment>
<accession>A0ABW2PCW0</accession>
<sequence>MHPNDLRTDAERRLWKAFPDGDRVDIGTADPTAEGFDPDEYDPDQRVRAEVISALLLRGRGGDGGGVTRLSLRGARITGRLDLNGGEIAAEIIFRRCWFDEPIDVENAHVRRLSVSACRIPGLDANRIRTDGPLGLTSCRIGEVRLAGAHVGGNLDLGGTVILAPQDRPALSAAGMVVDLNMFCENGFTTSGEVKLAGARVHGQISFNGATIRNPGGGAVSGQRIAVDQDMFFRDGFTAEGGIRLQGAQIAGTADFTGAELSNPGKRAVTCEGAPSL</sequence>
<dbReference type="EMBL" id="JBHTCG010000025">
    <property type="protein sequence ID" value="MFC7386226.1"/>
    <property type="molecule type" value="Genomic_DNA"/>
</dbReference>